<evidence type="ECO:0000313" key="2">
    <source>
        <dbReference type="EMBL" id="SHJ67529.1"/>
    </source>
</evidence>
<reference evidence="2 3" key="1">
    <citation type="submission" date="2016-11" db="EMBL/GenBank/DDBJ databases">
        <authorList>
            <person name="Jaros S."/>
            <person name="Januszkiewicz K."/>
            <person name="Wedrychowicz H."/>
        </authorList>
    </citation>
    <scope>NUCLEOTIDE SEQUENCE [LARGE SCALE GENOMIC DNA]</scope>
    <source>
        <strain evidence="2 3">DSM 17477</strain>
    </source>
</reference>
<organism evidence="2 3">
    <name type="scientific">Dethiosulfatibacter aminovorans DSM 17477</name>
    <dbReference type="NCBI Taxonomy" id="1121476"/>
    <lineage>
        <taxon>Bacteria</taxon>
        <taxon>Bacillati</taxon>
        <taxon>Bacillota</taxon>
        <taxon>Tissierellia</taxon>
        <taxon>Dethiosulfatibacter</taxon>
    </lineage>
</organism>
<feature type="transmembrane region" description="Helical" evidence="1">
    <location>
        <begin position="424"/>
        <end position="446"/>
    </location>
</feature>
<protein>
    <submittedName>
        <fullName evidence="2">Na+/melibiose symporter</fullName>
    </submittedName>
</protein>
<sequence length="481" mass="53141">MDKTNSKISIFVKAGYGIGNLGFGIVFQCIAAYMLFYTTAVLGIKGSYIGTIMAIGVFWDAITDPLMGYISDISNFAKWGRRHLYMLAGTILISVFNMFLWHISTAFSPAVKLGLILTFLLLLKTSLTVYGTPYTALGAELSTDYDERTSVQSYKSVAFMFGLAFPMVAGLLIFFRPTEQYPIGQLNPAGYSLMGTATSLLMILTGSLCIWATYKYRFNSMPDTKLQSIKKEKGGMSFIGAFKNKYFIYVFFGYLFFNVSSALIGSIGLHVFTYTFGLDNKGIALVMGTFFGISILSLPYWSVLSKKTDKKPVMLKCLKISSIASLLFLMAVLLRIIVMKFNFILIAVIAILGFGTGGLFLLPNSMTADTIDYEELEQGFRSEGIYYGALTFGYKITQSAVLFIVGILLDVIGFDSSLAMQSTFTTIMLGVILAVGSLAAFGLSYFSMNKYDLNKEKIEEIQSKIMNNGKDIDTEIEKTND</sequence>
<dbReference type="Proteomes" id="UP000184052">
    <property type="component" value="Unassembled WGS sequence"/>
</dbReference>
<feature type="transmembrane region" description="Helical" evidence="1">
    <location>
        <begin position="283"/>
        <end position="301"/>
    </location>
</feature>
<keyword evidence="1" id="KW-1133">Transmembrane helix</keyword>
<feature type="transmembrane region" description="Helical" evidence="1">
    <location>
        <begin position="246"/>
        <end position="271"/>
    </location>
</feature>
<feature type="transmembrane region" description="Helical" evidence="1">
    <location>
        <begin position="313"/>
        <end position="337"/>
    </location>
</feature>
<feature type="transmembrane region" description="Helical" evidence="1">
    <location>
        <begin position="46"/>
        <end position="63"/>
    </location>
</feature>
<feature type="transmembrane region" description="Helical" evidence="1">
    <location>
        <begin position="343"/>
        <end position="363"/>
    </location>
</feature>
<dbReference type="InterPro" id="IPR039672">
    <property type="entry name" value="MFS_2"/>
</dbReference>
<accession>A0A1M6L8U4</accession>
<dbReference type="Gene3D" id="1.20.1250.20">
    <property type="entry name" value="MFS general substrate transporter like domains"/>
    <property type="match status" value="2"/>
</dbReference>
<keyword evidence="3" id="KW-1185">Reference proteome</keyword>
<gene>
    <name evidence="2" type="ORF">SAMN02745751_03116</name>
</gene>
<proteinExistence type="predicted"/>
<dbReference type="RefSeq" id="WP_073050492.1">
    <property type="nucleotide sequence ID" value="NZ_FQZL01000030.1"/>
</dbReference>
<feature type="transmembrane region" description="Helical" evidence="1">
    <location>
        <begin position="21"/>
        <end position="40"/>
    </location>
</feature>
<feature type="transmembrane region" description="Helical" evidence="1">
    <location>
        <begin position="115"/>
        <end position="137"/>
    </location>
</feature>
<dbReference type="STRING" id="1121476.SAMN02745751_03116"/>
<dbReference type="PANTHER" id="PTHR11328">
    <property type="entry name" value="MAJOR FACILITATOR SUPERFAMILY DOMAIN-CONTAINING PROTEIN"/>
    <property type="match status" value="1"/>
</dbReference>
<feature type="transmembrane region" description="Helical" evidence="1">
    <location>
        <begin position="157"/>
        <end position="177"/>
    </location>
</feature>
<dbReference type="Pfam" id="PF13347">
    <property type="entry name" value="MFS_2"/>
    <property type="match status" value="1"/>
</dbReference>
<feature type="transmembrane region" description="Helical" evidence="1">
    <location>
        <begin position="384"/>
        <end position="412"/>
    </location>
</feature>
<dbReference type="EMBL" id="FQZL01000030">
    <property type="protein sequence ID" value="SHJ67529.1"/>
    <property type="molecule type" value="Genomic_DNA"/>
</dbReference>
<keyword evidence="1" id="KW-0472">Membrane</keyword>
<feature type="transmembrane region" description="Helical" evidence="1">
    <location>
        <begin position="189"/>
        <end position="214"/>
    </location>
</feature>
<dbReference type="SUPFAM" id="SSF103473">
    <property type="entry name" value="MFS general substrate transporter"/>
    <property type="match status" value="1"/>
</dbReference>
<dbReference type="OrthoDB" id="9764596at2"/>
<dbReference type="GO" id="GO:0008643">
    <property type="term" value="P:carbohydrate transport"/>
    <property type="evidence" value="ECO:0007669"/>
    <property type="project" value="InterPro"/>
</dbReference>
<dbReference type="AlphaFoldDB" id="A0A1M6L8U4"/>
<feature type="transmembrane region" description="Helical" evidence="1">
    <location>
        <begin position="84"/>
        <end position="103"/>
    </location>
</feature>
<name>A0A1M6L8U4_9FIRM</name>
<evidence type="ECO:0000313" key="3">
    <source>
        <dbReference type="Proteomes" id="UP000184052"/>
    </source>
</evidence>
<dbReference type="InterPro" id="IPR036259">
    <property type="entry name" value="MFS_trans_sf"/>
</dbReference>
<dbReference type="GO" id="GO:0015293">
    <property type="term" value="F:symporter activity"/>
    <property type="evidence" value="ECO:0007669"/>
    <property type="project" value="InterPro"/>
</dbReference>
<dbReference type="PANTHER" id="PTHR11328:SF24">
    <property type="entry name" value="MAJOR FACILITATOR SUPERFAMILY (MFS) PROFILE DOMAIN-CONTAINING PROTEIN"/>
    <property type="match status" value="1"/>
</dbReference>
<evidence type="ECO:0000256" key="1">
    <source>
        <dbReference type="SAM" id="Phobius"/>
    </source>
</evidence>
<keyword evidence="1" id="KW-0812">Transmembrane</keyword>
<dbReference type="GO" id="GO:0005886">
    <property type="term" value="C:plasma membrane"/>
    <property type="evidence" value="ECO:0007669"/>
    <property type="project" value="TreeGrafter"/>
</dbReference>